<dbReference type="EMBL" id="KN831768">
    <property type="protein sequence ID" value="KIM49217.1"/>
    <property type="molecule type" value="Genomic_DNA"/>
</dbReference>
<dbReference type="Gene3D" id="3.40.50.1820">
    <property type="entry name" value="alpha/beta hydrolase"/>
    <property type="match status" value="1"/>
</dbReference>
<proteinExistence type="predicted"/>
<name>A0A0C2Z7V6_HEBCY</name>
<organism evidence="1 2">
    <name type="scientific">Hebeloma cylindrosporum</name>
    <dbReference type="NCBI Taxonomy" id="76867"/>
    <lineage>
        <taxon>Eukaryota</taxon>
        <taxon>Fungi</taxon>
        <taxon>Dikarya</taxon>
        <taxon>Basidiomycota</taxon>
        <taxon>Agaricomycotina</taxon>
        <taxon>Agaricomycetes</taxon>
        <taxon>Agaricomycetidae</taxon>
        <taxon>Agaricales</taxon>
        <taxon>Agaricineae</taxon>
        <taxon>Hymenogastraceae</taxon>
        <taxon>Hebeloma</taxon>
    </lineage>
</organism>
<sequence>AHMLSSIFLDSDSVTPSLSPQPALLSAVRAIIMSEGIYDLDALLLRFPTYRDWFIEPAFGPSQSYASFSVLKYPLRNHSISWLILHSRGDSLVDLPQSTSMHTHLSELDPDRSFINTHDLVGEHNDILRSPVYVDLVKDFTAKFL</sequence>
<accession>A0A0C2Z7V6</accession>
<reference evidence="1 2" key="1">
    <citation type="submission" date="2014-04" db="EMBL/GenBank/DDBJ databases">
        <authorList>
            <consortium name="DOE Joint Genome Institute"/>
            <person name="Kuo A."/>
            <person name="Gay G."/>
            <person name="Dore J."/>
            <person name="Kohler A."/>
            <person name="Nagy L.G."/>
            <person name="Floudas D."/>
            <person name="Copeland A."/>
            <person name="Barry K.W."/>
            <person name="Cichocki N."/>
            <person name="Veneault-Fourrey C."/>
            <person name="LaButti K."/>
            <person name="Lindquist E.A."/>
            <person name="Lipzen A."/>
            <person name="Lundell T."/>
            <person name="Morin E."/>
            <person name="Murat C."/>
            <person name="Sun H."/>
            <person name="Tunlid A."/>
            <person name="Henrissat B."/>
            <person name="Grigoriev I.V."/>
            <person name="Hibbett D.S."/>
            <person name="Martin F."/>
            <person name="Nordberg H.P."/>
            <person name="Cantor M.N."/>
            <person name="Hua S.X."/>
        </authorList>
    </citation>
    <scope>NUCLEOTIDE SEQUENCE [LARGE SCALE GENOMIC DNA]</scope>
    <source>
        <strain evidence="2">h7</strain>
    </source>
</reference>
<dbReference type="STRING" id="686832.A0A0C2Z7V6"/>
<dbReference type="Proteomes" id="UP000053424">
    <property type="component" value="Unassembled WGS sequence"/>
</dbReference>
<keyword evidence="2" id="KW-1185">Reference proteome</keyword>
<protein>
    <recommendedName>
        <fullName evidence="3">Peptidase S9 prolyl oligopeptidase catalytic domain-containing protein</fullName>
    </recommendedName>
</protein>
<dbReference type="AlphaFoldDB" id="A0A0C2Z7V6"/>
<gene>
    <name evidence="1" type="ORF">M413DRAFT_60460</name>
</gene>
<feature type="non-terminal residue" evidence="1">
    <location>
        <position position="1"/>
    </location>
</feature>
<evidence type="ECO:0000313" key="1">
    <source>
        <dbReference type="EMBL" id="KIM49217.1"/>
    </source>
</evidence>
<dbReference type="HOGENOM" id="CLU_1791458_0_0_1"/>
<dbReference type="InterPro" id="IPR029058">
    <property type="entry name" value="AB_hydrolase_fold"/>
</dbReference>
<dbReference type="OrthoDB" id="6495301at2759"/>
<evidence type="ECO:0008006" key="3">
    <source>
        <dbReference type="Google" id="ProtNLM"/>
    </source>
</evidence>
<evidence type="ECO:0000313" key="2">
    <source>
        <dbReference type="Proteomes" id="UP000053424"/>
    </source>
</evidence>
<reference evidence="2" key="2">
    <citation type="submission" date="2015-01" db="EMBL/GenBank/DDBJ databases">
        <title>Evolutionary Origins and Diversification of the Mycorrhizal Mutualists.</title>
        <authorList>
            <consortium name="DOE Joint Genome Institute"/>
            <consortium name="Mycorrhizal Genomics Consortium"/>
            <person name="Kohler A."/>
            <person name="Kuo A."/>
            <person name="Nagy L.G."/>
            <person name="Floudas D."/>
            <person name="Copeland A."/>
            <person name="Barry K.W."/>
            <person name="Cichocki N."/>
            <person name="Veneault-Fourrey C."/>
            <person name="LaButti K."/>
            <person name="Lindquist E.A."/>
            <person name="Lipzen A."/>
            <person name="Lundell T."/>
            <person name="Morin E."/>
            <person name="Murat C."/>
            <person name="Riley R."/>
            <person name="Ohm R."/>
            <person name="Sun H."/>
            <person name="Tunlid A."/>
            <person name="Henrissat B."/>
            <person name="Grigoriev I.V."/>
            <person name="Hibbett D.S."/>
            <person name="Martin F."/>
        </authorList>
    </citation>
    <scope>NUCLEOTIDE SEQUENCE [LARGE SCALE GENOMIC DNA]</scope>
    <source>
        <strain evidence="2">h7</strain>
    </source>
</reference>